<evidence type="ECO:0000256" key="2">
    <source>
        <dbReference type="ARBA" id="ARBA00001933"/>
    </source>
</evidence>
<dbReference type="FunFam" id="3.40.50.1100:FF:000005">
    <property type="entry name" value="Threonine dehydratase catabolic"/>
    <property type="match status" value="1"/>
</dbReference>
<reference evidence="13" key="1">
    <citation type="submission" date="2016-09" db="EMBL/GenBank/DDBJ databases">
        <authorList>
            <person name="Koehorst J."/>
        </authorList>
    </citation>
    <scope>NUCLEOTIDE SEQUENCE [LARGE SCALE GENOMIC DNA]</scope>
</reference>
<comment type="pathway">
    <text evidence="3">Amino-acid biosynthesis; L-isoleucine biosynthesis; 2-oxobutanoate from L-threonine: step 1/1.</text>
</comment>
<organism evidence="12 13">
    <name type="scientific">Akkermansia glycaniphila</name>
    <dbReference type="NCBI Taxonomy" id="1679444"/>
    <lineage>
        <taxon>Bacteria</taxon>
        <taxon>Pseudomonadati</taxon>
        <taxon>Verrucomicrobiota</taxon>
        <taxon>Verrucomicrobiia</taxon>
        <taxon>Verrucomicrobiales</taxon>
        <taxon>Akkermansiaceae</taxon>
        <taxon>Akkermansia</taxon>
    </lineage>
</organism>
<evidence type="ECO:0000313" key="12">
    <source>
        <dbReference type="EMBL" id="SEH94913.1"/>
    </source>
</evidence>
<dbReference type="STRING" id="1679444.PYTT_1997"/>
<dbReference type="EMBL" id="LT629973">
    <property type="protein sequence ID" value="SEH94913.1"/>
    <property type="molecule type" value="Genomic_DNA"/>
</dbReference>
<comment type="catalytic activity">
    <reaction evidence="1">
        <text>L-threonine = 2-oxobutanoate + NH4(+)</text>
        <dbReference type="Rhea" id="RHEA:22108"/>
        <dbReference type="ChEBI" id="CHEBI:16763"/>
        <dbReference type="ChEBI" id="CHEBI:28938"/>
        <dbReference type="ChEBI" id="CHEBI:57926"/>
        <dbReference type="EC" id="4.3.1.19"/>
    </reaction>
</comment>
<evidence type="ECO:0000256" key="4">
    <source>
        <dbReference type="ARBA" id="ARBA00010869"/>
    </source>
</evidence>
<dbReference type="UniPathway" id="UPA00047">
    <property type="reaction ID" value="UER00054"/>
</dbReference>
<keyword evidence="13" id="KW-1185">Reference proteome</keyword>
<dbReference type="PROSITE" id="PS51672">
    <property type="entry name" value="ACT_LIKE"/>
    <property type="match status" value="1"/>
</dbReference>
<dbReference type="Proteomes" id="UP000176204">
    <property type="component" value="Chromosome I"/>
</dbReference>
<dbReference type="InterPro" id="IPR036052">
    <property type="entry name" value="TrpB-like_PALP_sf"/>
</dbReference>
<evidence type="ECO:0000256" key="10">
    <source>
        <dbReference type="ARBA" id="ARBA00023304"/>
    </source>
</evidence>
<keyword evidence="7" id="KW-0412">Isoleucine biosynthesis</keyword>
<keyword evidence="9" id="KW-0456">Lyase</keyword>
<evidence type="ECO:0000256" key="5">
    <source>
        <dbReference type="ARBA" id="ARBA00012096"/>
    </source>
</evidence>
<dbReference type="EC" id="4.3.1.19" evidence="5"/>
<evidence type="ECO:0000256" key="6">
    <source>
        <dbReference type="ARBA" id="ARBA00022605"/>
    </source>
</evidence>
<evidence type="ECO:0000313" key="13">
    <source>
        <dbReference type="Proteomes" id="UP000176204"/>
    </source>
</evidence>
<keyword evidence="10" id="KW-0100">Branched-chain amino acid biosynthesis</keyword>
<evidence type="ECO:0000256" key="9">
    <source>
        <dbReference type="ARBA" id="ARBA00023239"/>
    </source>
</evidence>
<dbReference type="InterPro" id="IPR050147">
    <property type="entry name" value="Ser/Thr_Dehydratase"/>
</dbReference>
<dbReference type="CDD" id="cd01562">
    <property type="entry name" value="Thr-dehyd"/>
    <property type="match status" value="1"/>
</dbReference>
<gene>
    <name evidence="12" type="ORF">PYTT_1997</name>
</gene>
<name>A0A1C7PCB5_9BACT</name>
<dbReference type="GO" id="GO:0006567">
    <property type="term" value="P:L-threonine catabolic process"/>
    <property type="evidence" value="ECO:0007669"/>
    <property type="project" value="TreeGrafter"/>
</dbReference>
<evidence type="ECO:0000259" key="11">
    <source>
        <dbReference type="PROSITE" id="PS51672"/>
    </source>
</evidence>
<comment type="cofactor">
    <cofactor evidence="2">
        <name>pyridoxal 5'-phosphate</name>
        <dbReference type="ChEBI" id="CHEBI:597326"/>
    </cofactor>
</comment>
<dbReference type="InterPro" id="IPR001721">
    <property type="entry name" value="TD_ACT-like"/>
</dbReference>
<dbReference type="PANTHER" id="PTHR48078:SF11">
    <property type="entry name" value="THREONINE DEHYDRATASE, MITOCHONDRIAL"/>
    <property type="match status" value="1"/>
</dbReference>
<dbReference type="GO" id="GO:0003941">
    <property type="term" value="F:L-serine ammonia-lyase activity"/>
    <property type="evidence" value="ECO:0007669"/>
    <property type="project" value="TreeGrafter"/>
</dbReference>
<dbReference type="SUPFAM" id="SSF53686">
    <property type="entry name" value="Tryptophan synthase beta subunit-like PLP-dependent enzymes"/>
    <property type="match status" value="1"/>
</dbReference>
<accession>A0A1C7PCB5</accession>
<dbReference type="GO" id="GO:0004794">
    <property type="term" value="F:threonine deaminase activity"/>
    <property type="evidence" value="ECO:0007669"/>
    <property type="project" value="UniProtKB-EC"/>
</dbReference>
<dbReference type="AlphaFoldDB" id="A0A1C7PCB5"/>
<dbReference type="KEGG" id="agl:PYTT_1997"/>
<dbReference type="OrthoDB" id="9811476at2"/>
<dbReference type="GO" id="GO:0006565">
    <property type="term" value="P:L-serine catabolic process"/>
    <property type="evidence" value="ECO:0007669"/>
    <property type="project" value="TreeGrafter"/>
</dbReference>
<dbReference type="InterPro" id="IPR001926">
    <property type="entry name" value="TrpB-like_PALP"/>
</dbReference>
<keyword evidence="8" id="KW-0663">Pyridoxal phosphate</keyword>
<dbReference type="PANTHER" id="PTHR48078">
    <property type="entry name" value="THREONINE DEHYDRATASE, MITOCHONDRIAL-RELATED"/>
    <property type="match status" value="1"/>
</dbReference>
<dbReference type="GO" id="GO:0009097">
    <property type="term" value="P:isoleucine biosynthetic process"/>
    <property type="evidence" value="ECO:0007669"/>
    <property type="project" value="UniProtKB-UniPathway"/>
</dbReference>
<comment type="similarity">
    <text evidence="4">Belongs to the serine/threonine dehydratase family.</text>
</comment>
<keyword evidence="6" id="KW-0028">Amino-acid biosynthesis</keyword>
<dbReference type="Gene3D" id="3.40.1020.10">
    <property type="entry name" value="Biosynthetic Threonine Deaminase, Domain 3"/>
    <property type="match status" value="1"/>
</dbReference>
<dbReference type="InterPro" id="IPR045865">
    <property type="entry name" value="ACT-like_dom_sf"/>
</dbReference>
<evidence type="ECO:0000256" key="8">
    <source>
        <dbReference type="ARBA" id="ARBA00022898"/>
    </source>
</evidence>
<dbReference type="SUPFAM" id="SSF55021">
    <property type="entry name" value="ACT-like"/>
    <property type="match status" value="1"/>
</dbReference>
<proteinExistence type="inferred from homology"/>
<feature type="domain" description="ACT-like" evidence="11">
    <location>
        <begin position="427"/>
        <end position="499"/>
    </location>
</feature>
<dbReference type="Gene3D" id="3.40.50.1100">
    <property type="match status" value="2"/>
</dbReference>
<dbReference type="Pfam" id="PF00291">
    <property type="entry name" value="PALP"/>
    <property type="match status" value="1"/>
</dbReference>
<dbReference type="RefSeq" id="WP_067775772.1">
    <property type="nucleotide sequence ID" value="NZ_JACVVN010000012.1"/>
</dbReference>
<evidence type="ECO:0000256" key="3">
    <source>
        <dbReference type="ARBA" id="ARBA00004810"/>
    </source>
</evidence>
<evidence type="ECO:0000256" key="1">
    <source>
        <dbReference type="ARBA" id="ARBA00001274"/>
    </source>
</evidence>
<evidence type="ECO:0000256" key="7">
    <source>
        <dbReference type="ARBA" id="ARBA00022624"/>
    </source>
</evidence>
<protein>
    <recommendedName>
        <fullName evidence="5">threonine ammonia-lyase</fullName>
        <ecNumber evidence="5">4.3.1.19</ecNumber>
    </recommendedName>
</protein>
<dbReference type="Pfam" id="PF00585">
    <property type="entry name" value="Thr_dehydrat_C"/>
    <property type="match status" value="1"/>
</dbReference>
<dbReference type="InterPro" id="IPR038110">
    <property type="entry name" value="TD_ACT-like_sf"/>
</dbReference>
<sequence length="518" mass="57090">MSVLSEKLFQEILLARQRVYEVGKPTPLQKLNLRDIPAAVYAKREDLGPIKAYKWRGAYNCMAALTPEQRAGGVVAASAGNHAQGVALAARHLNCKARIFMPLSTPEVKQREVRRHGGDHVEIVLHGDSYDAASAAAHAYARQNHLTFVHPYDDLVTMGGQGTLADEVVMSGEGPFDRVYVQIGGGGMAAATACWIKKFWPQAKVIGVEGVDQASMKLAIEKGERTSLEYVDVFCDGTAVRTAGENTFPLCRELIDEFVTVTNDEVCHAMRAMWDSSRVVPEASGAMGLAAFMQQWQHGEIGEKEKCLVIISGANMDFSQMGLVARMAGIDGCETRYLRIPMETKRGQILKYLRSVPEGATIVDVQYGRVAGEIQYPVFGVAGTQSDFEIIEQRLAEKGLKAEDVSNDEDVRFRMIHYDAERLSHPVFVQIEFSERPGAFLDFMAAIGDLASLCYFNYVYSGERVGRALMGMEFESREDRDICRARADKLAGTVIQGIHEVSPAARKRILDTMSPSSC</sequence>